<evidence type="ECO:0000313" key="3">
    <source>
        <dbReference type="Proteomes" id="UP001367316"/>
    </source>
</evidence>
<organism evidence="2 3">
    <name type="scientific">Phyllosticta paracitricarpa</name>
    <dbReference type="NCBI Taxonomy" id="2016321"/>
    <lineage>
        <taxon>Eukaryota</taxon>
        <taxon>Fungi</taxon>
        <taxon>Dikarya</taxon>
        <taxon>Ascomycota</taxon>
        <taxon>Pezizomycotina</taxon>
        <taxon>Dothideomycetes</taxon>
        <taxon>Dothideomycetes incertae sedis</taxon>
        <taxon>Botryosphaeriales</taxon>
        <taxon>Phyllostictaceae</taxon>
        <taxon>Phyllosticta</taxon>
    </lineage>
</organism>
<dbReference type="SUPFAM" id="SSF50129">
    <property type="entry name" value="GroES-like"/>
    <property type="match status" value="1"/>
</dbReference>
<dbReference type="InterPro" id="IPR013154">
    <property type="entry name" value="ADH-like_N"/>
</dbReference>
<gene>
    <name evidence="2" type="ORF">JOL62DRAFT_610379</name>
</gene>
<evidence type="ECO:0000259" key="1">
    <source>
        <dbReference type="Pfam" id="PF08240"/>
    </source>
</evidence>
<proteinExistence type="predicted"/>
<dbReference type="Gene3D" id="3.40.50.720">
    <property type="entry name" value="NAD(P)-binding Rossmann-like Domain"/>
    <property type="match status" value="1"/>
</dbReference>
<dbReference type="PANTHER" id="PTHR43482:SF2">
    <property type="entry name" value="ZINC-BINDING DEHYDROGENASE FAMILY, PUTATIVE (AFU_ORTHOLOGUE AFUA_3G15030)-RELATED"/>
    <property type="match status" value="1"/>
</dbReference>
<dbReference type="InterPro" id="IPR036291">
    <property type="entry name" value="NAD(P)-bd_dom_sf"/>
</dbReference>
<accession>A0ABR1NBI5</accession>
<dbReference type="EMBL" id="JBBPBF010000009">
    <property type="protein sequence ID" value="KAK7612560.1"/>
    <property type="molecule type" value="Genomic_DNA"/>
</dbReference>
<comment type="caution">
    <text evidence="2">The sequence shown here is derived from an EMBL/GenBank/DDBJ whole genome shotgun (WGS) entry which is preliminary data.</text>
</comment>
<dbReference type="PANTHER" id="PTHR43482">
    <property type="entry name" value="PROTEIN AST1-RELATED"/>
    <property type="match status" value="1"/>
</dbReference>
<sequence length="452" mass="48182">MISQPDVLQPNRGAFADLKRGLTVADLKANVLSQTVELPIQNGATKTRGQTHSKPDDVPELQTVLLLYQPKTRYALTPKHPVPELRHDNEVLIKIEYIGLNPIDWKAPDFGWGIPTLPYISGRDFSGTIVRSSSPLRPIGAQVLAVSTDYRDARKSAFQHYAVSATHTICPLPNSSAPDPSHASLGVAFTAAALALGVCLGVDFSSSSSAAGGFDFLHLLRSRTPPAAIPHDVRAECLNGIREAERARRGDWIAIWGGGSTTALMLTQLAKAAGLRVALVGDAKKHGGRVVQRGRVGGALAVPDVMVDCWDEARAVDVLRGVAGGQLRFAVDTVGKETAGKLAQALSAAAAAAADHGTGGSQEQERVHLVGLSGVPKNVRNGVVVHAVPIKVFHEVRDVGLRTMEWLARLLSEGRLVTPEVEVVEGGLRSVNGALDRMRKNEVPGKRLVVRL</sequence>
<evidence type="ECO:0000313" key="2">
    <source>
        <dbReference type="EMBL" id="KAK7612560.1"/>
    </source>
</evidence>
<reference evidence="2 3" key="1">
    <citation type="submission" date="2024-04" db="EMBL/GenBank/DDBJ databases">
        <title>Phyllosticta paracitricarpa is synonymous to the EU quarantine fungus P. citricarpa based on phylogenomic analyses.</title>
        <authorList>
            <consortium name="Lawrence Berkeley National Laboratory"/>
            <person name="Van ingen-buijs V.A."/>
            <person name="Van westerhoven A.C."/>
            <person name="Haridas S."/>
            <person name="Skiadas P."/>
            <person name="Martin F."/>
            <person name="Groenewald J.Z."/>
            <person name="Crous P.W."/>
            <person name="Seidl M.F."/>
        </authorList>
    </citation>
    <scope>NUCLEOTIDE SEQUENCE [LARGE SCALE GENOMIC DNA]</scope>
    <source>
        <strain evidence="2 3">CBS 141358</strain>
    </source>
</reference>
<dbReference type="InterPro" id="IPR052585">
    <property type="entry name" value="Lipid_raft_assoc_Zn_ADH"/>
</dbReference>
<protein>
    <recommendedName>
        <fullName evidence="1">Alcohol dehydrogenase-like N-terminal domain-containing protein</fullName>
    </recommendedName>
</protein>
<feature type="domain" description="Alcohol dehydrogenase-like N-terminal" evidence="1">
    <location>
        <begin position="88"/>
        <end position="144"/>
    </location>
</feature>
<dbReference type="SUPFAM" id="SSF51735">
    <property type="entry name" value="NAD(P)-binding Rossmann-fold domains"/>
    <property type="match status" value="1"/>
</dbReference>
<name>A0ABR1NBI5_9PEZI</name>
<dbReference type="Pfam" id="PF08240">
    <property type="entry name" value="ADH_N"/>
    <property type="match status" value="1"/>
</dbReference>
<keyword evidence="3" id="KW-1185">Reference proteome</keyword>
<dbReference type="Proteomes" id="UP001367316">
    <property type="component" value="Unassembled WGS sequence"/>
</dbReference>
<dbReference type="Gene3D" id="3.90.180.10">
    <property type="entry name" value="Medium-chain alcohol dehydrogenases, catalytic domain"/>
    <property type="match status" value="1"/>
</dbReference>
<dbReference type="InterPro" id="IPR011032">
    <property type="entry name" value="GroES-like_sf"/>
</dbReference>